<dbReference type="RefSeq" id="WP_334314808.1">
    <property type="nucleotide sequence ID" value="NZ_CP065938.1"/>
</dbReference>
<dbReference type="EMBL" id="CP065938">
    <property type="protein sequence ID" value="UWX05239.1"/>
    <property type="molecule type" value="Genomic_DNA"/>
</dbReference>
<accession>A0ABY5XZC2</accession>
<sequence>MNTRADFAKNKNAQGVNCAQAIALAYQDLVSVEPKYLYQMAEGFGGGMGQMQQTCGLLTGLYLIVGLLFSDGDMEKGQTKSVTYEKVRSLHHAFKQEFGAVDCLELLHGEKPGSKKCHDKFPRACKIFEAFLAQNNMEFPENPSFLLDKRN</sequence>
<proteinExistence type="predicted"/>
<keyword evidence="2" id="KW-1185">Reference proteome</keyword>
<organism evidence="1 2">
    <name type="scientific">Taurinivorans muris</name>
    <dbReference type="NCBI Taxonomy" id="2787751"/>
    <lineage>
        <taxon>Bacteria</taxon>
        <taxon>Pseudomonadati</taxon>
        <taxon>Thermodesulfobacteriota</taxon>
        <taxon>Desulfovibrionia</taxon>
        <taxon>Desulfovibrionales</taxon>
        <taxon>Desulfovibrionaceae</taxon>
        <taxon>Taurinivorans</taxon>
    </lineage>
</organism>
<name>A0ABY5XZC2_9BACT</name>
<protein>
    <submittedName>
        <fullName evidence="1">C_GCAxxG_C_C family protein</fullName>
    </submittedName>
</protein>
<evidence type="ECO:0000313" key="1">
    <source>
        <dbReference type="EMBL" id="UWX05239.1"/>
    </source>
</evidence>
<dbReference type="NCBIfam" id="TIGR01909">
    <property type="entry name" value="C_GCAxxG_C_C"/>
    <property type="match status" value="1"/>
</dbReference>
<evidence type="ECO:0000313" key="2">
    <source>
        <dbReference type="Proteomes" id="UP001058120"/>
    </source>
</evidence>
<dbReference type="Pfam" id="PF09719">
    <property type="entry name" value="C_GCAxxG_C_C"/>
    <property type="match status" value="1"/>
</dbReference>
<dbReference type="Proteomes" id="UP001058120">
    <property type="component" value="Chromosome"/>
</dbReference>
<gene>
    <name evidence="1" type="ORF">JBF11_07200</name>
</gene>
<reference evidence="1" key="1">
    <citation type="submission" date="2020-12" db="EMBL/GenBank/DDBJ databases">
        <title>Taurinivorans muris gen. nov., sp. nov., fundamental and realized metabolic niche of a ubiquitous sulfidogenic bacterium in the murine intestine.</title>
        <authorList>
            <person name="Ye H."/>
            <person name="Hanson B.T."/>
            <person name="Loy A."/>
        </authorList>
    </citation>
    <scope>NUCLEOTIDE SEQUENCE</scope>
    <source>
        <strain evidence="1">LT0009</strain>
    </source>
</reference>
<dbReference type="InterPro" id="IPR010181">
    <property type="entry name" value="CGCAxxGCC_motif"/>
</dbReference>